<feature type="zinc finger region" description="CR-type" evidence="7">
    <location>
        <begin position="228"/>
        <end position="310"/>
    </location>
</feature>
<evidence type="ECO:0000256" key="7">
    <source>
        <dbReference type="PROSITE-ProRule" id="PRU00546"/>
    </source>
</evidence>
<accession>A0A9Q5HSR0</accession>
<organism evidence="11 12">
    <name type="scientific">Sanghuangporus baumii</name>
    <name type="common">Phellinus baumii</name>
    <dbReference type="NCBI Taxonomy" id="108892"/>
    <lineage>
        <taxon>Eukaryota</taxon>
        <taxon>Fungi</taxon>
        <taxon>Dikarya</taxon>
        <taxon>Basidiomycota</taxon>
        <taxon>Agaricomycotina</taxon>
        <taxon>Agaricomycetes</taxon>
        <taxon>Hymenochaetales</taxon>
        <taxon>Hymenochaetaceae</taxon>
        <taxon>Sanghuangporus</taxon>
    </lineage>
</organism>
<feature type="domain" description="CR-type" evidence="10">
    <location>
        <begin position="228"/>
        <end position="310"/>
    </location>
</feature>
<dbReference type="SUPFAM" id="SSF49493">
    <property type="entry name" value="HSP40/DnaJ peptide-binding domain"/>
    <property type="match status" value="2"/>
</dbReference>
<evidence type="ECO:0000256" key="6">
    <source>
        <dbReference type="ARBA" id="ARBA00072890"/>
    </source>
</evidence>
<evidence type="ECO:0000259" key="10">
    <source>
        <dbReference type="PROSITE" id="PS51188"/>
    </source>
</evidence>
<dbReference type="SUPFAM" id="SSF46565">
    <property type="entry name" value="Chaperone J-domain"/>
    <property type="match status" value="1"/>
</dbReference>
<comment type="caution">
    <text evidence="11">The sequence shown here is derived from an EMBL/GenBank/DDBJ whole genome shotgun (WGS) entry which is preliminary data.</text>
</comment>
<dbReference type="GO" id="GO:0051082">
    <property type="term" value="F:unfolded protein binding"/>
    <property type="evidence" value="ECO:0007669"/>
    <property type="project" value="InterPro"/>
</dbReference>
<feature type="compositionally biased region" description="Low complexity" evidence="8">
    <location>
        <begin position="436"/>
        <end position="446"/>
    </location>
</feature>
<keyword evidence="12" id="KW-1185">Reference proteome</keyword>
<keyword evidence="3 7" id="KW-0863">Zinc-finger</keyword>
<dbReference type="PANTHER" id="PTHR43096">
    <property type="entry name" value="DNAJ HOMOLOG 1, MITOCHONDRIAL-RELATED"/>
    <property type="match status" value="1"/>
</dbReference>
<dbReference type="GO" id="GO:0042026">
    <property type="term" value="P:protein refolding"/>
    <property type="evidence" value="ECO:0007669"/>
    <property type="project" value="TreeGrafter"/>
</dbReference>
<dbReference type="PROSITE" id="PS00636">
    <property type="entry name" value="DNAJ_1"/>
    <property type="match status" value="1"/>
</dbReference>
<dbReference type="GO" id="GO:0008270">
    <property type="term" value="F:zinc ion binding"/>
    <property type="evidence" value="ECO:0007669"/>
    <property type="project" value="UniProtKB-KW"/>
</dbReference>
<dbReference type="InterPro" id="IPR002939">
    <property type="entry name" value="DnaJ_C"/>
</dbReference>
<dbReference type="InterPro" id="IPR036410">
    <property type="entry name" value="HSP_DnaJ_Cys-rich_dom_sf"/>
</dbReference>
<dbReference type="FunFam" id="2.60.260.20:FF:000005">
    <property type="entry name" value="Chaperone protein dnaJ 1, mitochondrial"/>
    <property type="match status" value="1"/>
</dbReference>
<dbReference type="PRINTS" id="PR00625">
    <property type="entry name" value="JDOMAIN"/>
</dbReference>
<reference evidence="11" key="1">
    <citation type="submission" date="2016-06" db="EMBL/GenBank/DDBJ databases">
        <title>Draft Genome sequence of the fungus Inonotus baumii.</title>
        <authorList>
            <person name="Zhu H."/>
            <person name="Lin W."/>
        </authorList>
    </citation>
    <scope>NUCLEOTIDE SEQUENCE</scope>
    <source>
        <strain evidence="11">821</strain>
    </source>
</reference>
<dbReference type="GO" id="GO:0009408">
    <property type="term" value="P:response to heat"/>
    <property type="evidence" value="ECO:0007669"/>
    <property type="project" value="InterPro"/>
</dbReference>
<evidence type="ECO:0000256" key="4">
    <source>
        <dbReference type="ARBA" id="ARBA00022833"/>
    </source>
</evidence>
<dbReference type="GO" id="GO:0005737">
    <property type="term" value="C:cytoplasm"/>
    <property type="evidence" value="ECO:0007669"/>
    <property type="project" value="TreeGrafter"/>
</dbReference>
<dbReference type="GO" id="GO:0031072">
    <property type="term" value="F:heat shock protein binding"/>
    <property type="evidence" value="ECO:0007669"/>
    <property type="project" value="InterPro"/>
</dbReference>
<dbReference type="HAMAP" id="MF_01152">
    <property type="entry name" value="DnaJ"/>
    <property type="match status" value="1"/>
</dbReference>
<dbReference type="InterPro" id="IPR008971">
    <property type="entry name" value="HSP40/DnaJ_pept-bd"/>
</dbReference>
<dbReference type="Pfam" id="PF00226">
    <property type="entry name" value="DnaJ"/>
    <property type="match status" value="1"/>
</dbReference>
<dbReference type="GO" id="GO:0005524">
    <property type="term" value="F:ATP binding"/>
    <property type="evidence" value="ECO:0007669"/>
    <property type="project" value="InterPro"/>
</dbReference>
<dbReference type="Gene3D" id="1.10.287.110">
    <property type="entry name" value="DnaJ domain"/>
    <property type="match status" value="1"/>
</dbReference>
<dbReference type="CDD" id="cd06257">
    <property type="entry name" value="DnaJ"/>
    <property type="match status" value="1"/>
</dbReference>
<dbReference type="InterPro" id="IPR012724">
    <property type="entry name" value="DnaJ"/>
</dbReference>
<dbReference type="InterPro" id="IPR036869">
    <property type="entry name" value="J_dom_sf"/>
</dbReference>
<keyword evidence="2" id="KW-0677">Repeat</keyword>
<feature type="compositionally biased region" description="Low complexity" evidence="8">
    <location>
        <begin position="418"/>
        <end position="428"/>
    </location>
</feature>
<protein>
    <recommendedName>
        <fullName evidence="6">DnaJ homolog 1, mitochondrial</fullName>
    </recommendedName>
</protein>
<keyword evidence="4 7" id="KW-0862">Zinc</keyword>
<dbReference type="InterPro" id="IPR001305">
    <property type="entry name" value="HSP_DnaJ_Cys-rich_dom"/>
</dbReference>
<dbReference type="PROSITE" id="PS51188">
    <property type="entry name" value="ZF_CR"/>
    <property type="match status" value="1"/>
</dbReference>
<dbReference type="PANTHER" id="PTHR43096:SF52">
    <property type="entry name" value="DNAJ HOMOLOG 1, MITOCHONDRIAL-RELATED"/>
    <property type="match status" value="1"/>
</dbReference>
<gene>
    <name evidence="11" type="ORF">A7U60_g7847</name>
</gene>
<feature type="domain" description="J" evidence="9">
    <location>
        <begin position="80"/>
        <end position="144"/>
    </location>
</feature>
<dbReference type="CDD" id="cd10747">
    <property type="entry name" value="DnaJ_C"/>
    <property type="match status" value="1"/>
</dbReference>
<evidence type="ECO:0000256" key="8">
    <source>
        <dbReference type="SAM" id="MobiDB-lite"/>
    </source>
</evidence>
<dbReference type="InterPro" id="IPR001623">
    <property type="entry name" value="DnaJ_domain"/>
</dbReference>
<dbReference type="Pfam" id="PF01556">
    <property type="entry name" value="DnaJ_C"/>
    <property type="match status" value="1"/>
</dbReference>
<evidence type="ECO:0000313" key="12">
    <source>
        <dbReference type="Proteomes" id="UP000757232"/>
    </source>
</evidence>
<dbReference type="PROSITE" id="PS50076">
    <property type="entry name" value="DNAJ_2"/>
    <property type="match status" value="1"/>
</dbReference>
<dbReference type="InterPro" id="IPR018253">
    <property type="entry name" value="DnaJ_domain_CS"/>
</dbReference>
<dbReference type="EMBL" id="LNZH02000211">
    <property type="protein sequence ID" value="OCB85220.1"/>
    <property type="molecule type" value="Genomic_DNA"/>
</dbReference>
<proteinExistence type="inferred from homology"/>
<dbReference type="SUPFAM" id="SSF57938">
    <property type="entry name" value="DnaJ/Hsp40 cysteine-rich domain"/>
    <property type="match status" value="1"/>
</dbReference>
<feature type="region of interest" description="Disordered" evidence="8">
    <location>
        <begin position="412"/>
        <end position="472"/>
    </location>
</feature>
<dbReference type="AlphaFoldDB" id="A0A9Q5HSR0"/>
<dbReference type="SMART" id="SM00271">
    <property type="entry name" value="DnaJ"/>
    <property type="match status" value="1"/>
</dbReference>
<dbReference type="Proteomes" id="UP000757232">
    <property type="component" value="Unassembled WGS sequence"/>
</dbReference>
<evidence type="ECO:0000256" key="2">
    <source>
        <dbReference type="ARBA" id="ARBA00022737"/>
    </source>
</evidence>
<keyword evidence="1 7" id="KW-0479">Metal-binding</keyword>
<evidence type="ECO:0000256" key="1">
    <source>
        <dbReference type="ARBA" id="ARBA00022723"/>
    </source>
</evidence>
<evidence type="ECO:0000256" key="3">
    <source>
        <dbReference type="ARBA" id="ARBA00022771"/>
    </source>
</evidence>
<dbReference type="OrthoDB" id="10256793at2759"/>
<evidence type="ECO:0000256" key="5">
    <source>
        <dbReference type="ARBA" id="ARBA00023186"/>
    </source>
</evidence>
<name>A0A9Q5HSR0_SANBA</name>
<keyword evidence="5" id="KW-0143">Chaperone</keyword>
<sequence>MPTRLAAQRAILAFTLGSASTSRCIHASRALATITSKRVRDLRERRVPVWTTDGKDEIRARPRRFKRGFHTTSATLAHKDPYQVLGVSQDASLADIKKAYYSLARKYHPDTNKEKDAQEKFVEIQAAYDTLSDEGKRAAYDQYGAASQQPGFDPNAFSGSGFAGSGFGGFRDFGAAFRAGPSGAGADLFEQLFGAFGGRASGRGPNVNIRGDDLEARIGISFMDAAKGTRQTMTVMPIVECGTCSGTGLKPGVKKMTCSSCGGSGSRTFVVQAGFHMETTCVEDGMMLRVPNEGDAPTSGKGPKGDLLVRVNVAASKLFRRQGMNIHYEARIPMHTALLGGRVRIPTLEGDVDVRVPGGTQQGEEMVLKGRGMPRLHGSGGDRGDLFVSFAIQLPRSLTKRQRELLQAYADDVEGRTSKSGSSSFSRPSESHKNATKSSGGSASEKTSSDDSNGMHAFSDTTNWRGREEGWASSAWRKLKELTGL</sequence>
<evidence type="ECO:0000259" key="9">
    <source>
        <dbReference type="PROSITE" id="PS50076"/>
    </source>
</evidence>
<dbReference type="Gene3D" id="2.60.260.20">
    <property type="entry name" value="Urease metallochaperone UreE, N-terminal domain"/>
    <property type="match status" value="2"/>
</dbReference>
<evidence type="ECO:0000313" key="11">
    <source>
        <dbReference type="EMBL" id="OCB85220.1"/>
    </source>
</evidence>